<organism evidence="3">
    <name type="scientific">Gongylonema pulchrum</name>
    <dbReference type="NCBI Taxonomy" id="637853"/>
    <lineage>
        <taxon>Eukaryota</taxon>
        <taxon>Metazoa</taxon>
        <taxon>Ecdysozoa</taxon>
        <taxon>Nematoda</taxon>
        <taxon>Chromadorea</taxon>
        <taxon>Rhabditida</taxon>
        <taxon>Spirurina</taxon>
        <taxon>Spiruromorpha</taxon>
        <taxon>Spiruroidea</taxon>
        <taxon>Gongylonematidae</taxon>
        <taxon>Gongylonema</taxon>
    </lineage>
</organism>
<dbReference type="OrthoDB" id="5877161at2759"/>
<protein>
    <submittedName>
        <fullName evidence="3">Plasmid-related protein</fullName>
    </submittedName>
</protein>
<reference evidence="1 2" key="2">
    <citation type="submission" date="2018-11" db="EMBL/GenBank/DDBJ databases">
        <authorList>
            <consortium name="Pathogen Informatics"/>
        </authorList>
    </citation>
    <scope>NUCLEOTIDE SEQUENCE [LARGE SCALE GENOMIC DNA]</scope>
</reference>
<sequence>MNLREFSSENEKFMESLSKGDRQEKDYIRILGIDRDRRGDLIVLRTCELPMAGATERAILSAIASIYDPCGWMSPITLPIKHFLQELWASGTDWNQTLNEEQERQWALIANERKLLNRITTRTLPAFVDEAYAVVVYVTGTQGGQIIFAKNRIAPLKSLTIRLQPPGQSWRGR</sequence>
<accession>A0A183DUW5</accession>
<name>A0A183DUW5_9BILA</name>
<evidence type="ECO:0000313" key="2">
    <source>
        <dbReference type="Proteomes" id="UP000271098"/>
    </source>
</evidence>
<keyword evidence="2" id="KW-1185">Reference proteome</keyword>
<dbReference type="Proteomes" id="UP000271098">
    <property type="component" value="Unassembled WGS sequence"/>
</dbReference>
<dbReference type="AlphaFoldDB" id="A0A183DUW5"/>
<evidence type="ECO:0000313" key="1">
    <source>
        <dbReference type="EMBL" id="VDN20572.1"/>
    </source>
</evidence>
<dbReference type="Pfam" id="PF05380">
    <property type="entry name" value="Peptidase_A17"/>
    <property type="match status" value="1"/>
</dbReference>
<evidence type="ECO:0000313" key="3">
    <source>
        <dbReference type="WBParaSite" id="GPUH_0001252001-mRNA-1"/>
    </source>
</evidence>
<dbReference type="PANTHER" id="PTHR47331">
    <property type="entry name" value="PHD-TYPE DOMAIN-CONTAINING PROTEIN"/>
    <property type="match status" value="1"/>
</dbReference>
<gene>
    <name evidence="1" type="ORF">GPUH_LOCUS12508</name>
</gene>
<dbReference type="InterPro" id="IPR008042">
    <property type="entry name" value="Retrotrans_Pao"/>
</dbReference>
<dbReference type="EMBL" id="UYRT01079369">
    <property type="protein sequence ID" value="VDN20572.1"/>
    <property type="molecule type" value="Genomic_DNA"/>
</dbReference>
<reference evidence="3" key="1">
    <citation type="submission" date="2016-06" db="UniProtKB">
        <authorList>
            <consortium name="WormBaseParasite"/>
        </authorList>
    </citation>
    <scope>IDENTIFICATION</scope>
</reference>
<dbReference type="WBParaSite" id="GPUH_0001252001-mRNA-1">
    <property type="protein sequence ID" value="GPUH_0001252001-mRNA-1"/>
    <property type="gene ID" value="GPUH_0001252001"/>
</dbReference>
<proteinExistence type="predicted"/>